<dbReference type="EMBL" id="QGDO01000002">
    <property type="protein sequence ID" value="PWJ42482.1"/>
    <property type="molecule type" value="Genomic_DNA"/>
</dbReference>
<proteinExistence type="predicted"/>
<dbReference type="CDD" id="cd12967">
    <property type="entry name" value="CBM_SusE-F_like_u1"/>
    <property type="match status" value="1"/>
</dbReference>
<organism evidence="3 4">
    <name type="scientific">Sediminitomix flava</name>
    <dbReference type="NCBI Taxonomy" id="379075"/>
    <lineage>
        <taxon>Bacteria</taxon>
        <taxon>Pseudomonadati</taxon>
        <taxon>Bacteroidota</taxon>
        <taxon>Cytophagia</taxon>
        <taxon>Cytophagales</taxon>
        <taxon>Flammeovirgaceae</taxon>
        <taxon>Sediminitomix</taxon>
    </lineage>
</organism>
<dbReference type="AlphaFoldDB" id="A0A315ZB10"/>
<dbReference type="InterPro" id="IPR025970">
    <property type="entry name" value="SusE"/>
</dbReference>
<sequence length="686" mass="74976">MKTNFVKYILFFLASFAFVSCQEDDQVKFTEDTATVPVLTNPEFESLYNLDKAQADDVFKTFTWTATKTDFPSKIVYALELISEEGLSTVIEETASLTSEVTIGELNSALGAVEADTLTAANYEFRVVSKLANDSGNSTGVGLASESFNTSIKPYASHYKLFVVAASEGGKVVDSERYIISSAADHEYAGAVELLATETYEFYTNDFNDGSAIVYGVVDGAFVEGGDALVLEEDGKYNFTASLNDDQAVSFVKAQPILWVPGAHNGWSHDIVEPVEGDIQSYTNVNLVSVQNNGVYTGKVWLTSEFKFSAQAGWDGTNYGAGSSKGQLDTDPGAGNHNAADFEGPGLYELEVNTNSNIFKVLSVEKLPIEVPEENALWIVGDQSAWGLNVNDIILETKEGSGIYEGVVDLVGAFDLRTTQDGIKVDKTYRSPVITEGQVSGNVEENATYTFRVPKKDKYLLKVDLNEGTYELGEAINYVYKVGDANGWNNPDDANYFEIKIPEIYVRGSKVYETTLTMTPGEGFKIVGVPGSWADSDGNWGFDNFPSNSSLINNDGGNFKFVGEEAKEYKVTLDFNNNTMAFGERIYKVGSANGWNDTANSNRQRAEWVSDQVYVLETALVANEEFKFVGILGSWDDGNYGWGDVENTTSELLQDKDGNIQFVGTDGTYKLTIDLASKSIEIEAAQ</sequence>
<feature type="signal peptide" evidence="1">
    <location>
        <begin position="1"/>
        <end position="22"/>
    </location>
</feature>
<keyword evidence="1" id="KW-0732">Signal</keyword>
<reference evidence="3 4" key="1">
    <citation type="submission" date="2018-03" db="EMBL/GenBank/DDBJ databases">
        <title>Genomic Encyclopedia of Archaeal and Bacterial Type Strains, Phase II (KMG-II): from individual species to whole genera.</title>
        <authorList>
            <person name="Goeker M."/>
        </authorList>
    </citation>
    <scope>NUCLEOTIDE SEQUENCE [LARGE SCALE GENOMIC DNA]</scope>
    <source>
        <strain evidence="3 4">DSM 28229</strain>
    </source>
</reference>
<accession>A0A315ZB10</accession>
<keyword evidence="4" id="KW-1185">Reference proteome</keyword>
<evidence type="ECO:0000313" key="4">
    <source>
        <dbReference type="Proteomes" id="UP000245535"/>
    </source>
</evidence>
<feature type="chain" id="PRO_5016332565" evidence="1">
    <location>
        <begin position="23"/>
        <end position="686"/>
    </location>
</feature>
<evidence type="ECO:0000256" key="1">
    <source>
        <dbReference type="SAM" id="SignalP"/>
    </source>
</evidence>
<dbReference type="RefSeq" id="WP_109616629.1">
    <property type="nucleotide sequence ID" value="NZ_QGDO01000002.1"/>
</dbReference>
<comment type="caution">
    <text evidence="3">The sequence shown here is derived from an EMBL/GenBank/DDBJ whole genome shotgun (WGS) entry which is preliminary data.</text>
</comment>
<evidence type="ECO:0000313" key="3">
    <source>
        <dbReference type="EMBL" id="PWJ42482.1"/>
    </source>
</evidence>
<name>A0A315ZB10_SEDFL</name>
<dbReference type="PROSITE" id="PS51257">
    <property type="entry name" value="PROKAR_LIPOPROTEIN"/>
    <property type="match status" value="1"/>
</dbReference>
<feature type="domain" description="SusE outer membrane protein" evidence="2">
    <location>
        <begin position="24"/>
        <end position="127"/>
    </location>
</feature>
<dbReference type="Gene3D" id="2.60.40.3620">
    <property type="match status" value="3"/>
</dbReference>
<evidence type="ECO:0000259" key="2">
    <source>
        <dbReference type="Pfam" id="PF14292"/>
    </source>
</evidence>
<protein>
    <submittedName>
        <fullName evidence="3">SusE-like outer membrane protein</fullName>
    </submittedName>
</protein>
<dbReference type="Proteomes" id="UP000245535">
    <property type="component" value="Unassembled WGS sequence"/>
</dbReference>
<gene>
    <name evidence="3" type="ORF">BC781_10223</name>
</gene>
<dbReference type="Pfam" id="PF14292">
    <property type="entry name" value="SusE"/>
    <property type="match status" value="1"/>
</dbReference>
<dbReference type="OrthoDB" id="975117at2"/>